<dbReference type="PANTHER" id="PTHR12098">
    <property type="entry name" value="E3 UBIQUITIN-PROTEIN LIGASE PELLINO-RELATED"/>
    <property type="match status" value="1"/>
</dbReference>
<feature type="domain" description="Pellino FHA" evidence="1">
    <location>
        <begin position="2"/>
        <end position="177"/>
    </location>
</feature>
<dbReference type="GO" id="GO:0061630">
    <property type="term" value="F:ubiquitin protein ligase activity"/>
    <property type="evidence" value="ECO:0007669"/>
    <property type="project" value="InterPro"/>
</dbReference>
<dbReference type="GO" id="GO:0008592">
    <property type="term" value="P:regulation of Toll signaling pathway"/>
    <property type="evidence" value="ECO:0007669"/>
    <property type="project" value="InterPro"/>
</dbReference>
<dbReference type="InterPro" id="IPR048334">
    <property type="entry name" value="Pellino_FHA"/>
</dbReference>
<dbReference type="PANTHER" id="PTHR12098:SF7">
    <property type="entry name" value="E3 UBIQUITIN-PROTEIN LIGASE PELLINO HOMOLOG 2-LIKE"/>
    <property type="match status" value="1"/>
</dbReference>
<dbReference type="Proteomes" id="UP000472270">
    <property type="component" value="Unassembled WGS sequence"/>
</dbReference>
<dbReference type="Ensembl" id="ENSSRHT00000022517.1">
    <property type="protein sequence ID" value="ENSSRHP00000021838.1"/>
    <property type="gene ID" value="ENSSRHG00000011615.1"/>
</dbReference>
<dbReference type="Pfam" id="PF04710">
    <property type="entry name" value="Pellino_FHA"/>
    <property type="match status" value="1"/>
</dbReference>
<accession>A0A673H6T5</accession>
<organism evidence="2 3">
    <name type="scientific">Sinocyclocheilus rhinocerous</name>
    <dbReference type="NCBI Taxonomy" id="307959"/>
    <lineage>
        <taxon>Eukaryota</taxon>
        <taxon>Metazoa</taxon>
        <taxon>Chordata</taxon>
        <taxon>Craniata</taxon>
        <taxon>Vertebrata</taxon>
        <taxon>Euteleostomi</taxon>
        <taxon>Actinopterygii</taxon>
        <taxon>Neopterygii</taxon>
        <taxon>Teleostei</taxon>
        <taxon>Ostariophysi</taxon>
        <taxon>Cypriniformes</taxon>
        <taxon>Cyprinidae</taxon>
        <taxon>Cyprininae</taxon>
        <taxon>Sinocyclocheilus</taxon>
    </lineage>
</organism>
<reference evidence="2" key="1">
    <citation type="submission" date="2025-08" db="UniProtKB">
        <authorList>
            <consortium name="Ensembl"/>
        </authorList>
    </citation>
    <scope>IDENTIFICATION</scope>
</reference>
<proteinExistence type="predicted"/>
<protein>
    <recommendedName>
        <fullName evidence="1">Pellino FHA domain-containing protein</fullName>
    </recommendedName>
</protein>
<evidence type="ECO:0000313" key="2">
    <source>
        <dbReference type="Ensembl" id="ENSSRHP00000021838.1"/>
    </source>
</evidence>
<evidence type="ECO:0000259" key="1">
    <source>
        <dbReference type="Pfam" id="PF04710"/>
    </source>
</evidence>
<dbReference type="GO" id="GO:0000209">
    <property type="term" value="P:protein polyubiquitination"/>
    <property type="evidence" value="ECO:0007669"/>
    <property type="project" value="InterPro"/>
</dbReference>
<sequence length="187" mass="20720">MKHKHTHTLSHTHTHTQHIKTLITFTPNTNYARLQCDICVLQIGRSTESPIDFVVTDTPGASQESEDSSSAPSTISRFACRIVCDRNPPYTARIYAAGFDSSKNIFLGEKATKWKNPDGHMDGLTTNGVLVMHPLGFPEEPKQGLWREISVCGDVYALRETRSGPIRGQLVNTTTNTNTNIQIQGLL</sequence>
<keyword evidence="3" id="KW-1185">Reference proteome</keyword>
<reference evidence="2" key="2">
    <citation type="submission" date="2025-09" db="UniProtKB">
        <authorList>
            <consortium name="Ensembl"/>
        </authorList>
    </citation>
    <scope>IDENTIFICATION</scope>
</reference>
<name>A0A673H6T5_9TELE</name>
<dbReference type="AlphaFoldDB" id="A0A673H6T5"/>
<dbReference type="InterPro" id="IPR006800">
    <property type="entry name" value="Pellino_fam"/>
</dbReference>
<evidence type="ECO:0000313" key="3">
    <source>
        <dbReference type="Proteomes" id="UP000472270"/>
    </source>
</evidence>